<keyword evidence="4 9" id="KW-0812">Transmembrane</keyword>
<dbReference type="GO" id="GO:0005886">
    <property type="term" value="C:plasma membrane"/>
    <property type="evidence" value="ECO:0007669"/>
    <property type="project" value="UniProtKB-SubCell"/>
</dbReference>
<proteinExistence type="inferred from homology"/>
<dbReference type="GO" id="GO:0015031">
    <property type="term" value="P:protein transport"/>
    <property type="evidence" value="ECO:0007669"/>
    <property type="project" value="UniProtKB-KW"/>
</dbReference>
<dbReference type="PANTHER" id="PTHR12428:SF65">
    <property type="entry name" value="CYTOCHROME C OXIDASE ASSEMBLY PROTEIN COX18, MITOCHONDRIAL"/>
    <property type="match status" value="1"/>
</dbReference>
<dbReference type="InterPro" id="IPR028055">
    <property type="entry name" value="YidC/Oxa/ALB_C"/>
</dbReference>
<dbReference type="PRINTS" id="PR00701">
    <property type="entry name" value="60KDINNERMP"/>
</dbReference>
<accession>A0A378NVH8</accession>
<dbReference type="AlphaFoldDB" id="A0A378NVH8"/>
<evidence type="ECO:0000256" key="4">
    <source>
        <dbReference type="ARBA" id="ARBA00022692"/>
    </source>
</evidence>
<evidence type="ECO:0000256" key="6">
    <source>
        <dbReference type="ARBA" id="ARBA00022989"/>
    </source>
</evidence>
<gene>
    <name evidence="12" type="primary">yidC</name>
    <name evidence="12" type="ORF">NCTC10571_02579</name>
</gene>
<evidence type="ECO:0000256" key="8">
    <source>
        <dbReference type="ARBA" id="ARBA00023186"/>
    </source>
</evidence>
<evidence type="ECO:0000256" key="3">
    <source>
        <dbReference type="ARBA" id="ARBA00022475"/>
    </source>
</evidence>
<dbReference type="EMBL" id="UGPP01000001">
    <property type="protein sequence ID" value="STY72384.1"/>
    <property type="molecule type" value="Genomic_DNA"/>
</dbReference>
<organism evidence="12 13">
    <name type="scientific">Megamonas hypermegale</name>
    <dbReference type="NCBI Taxonomy" id="158847"/>
    <lineage>
        <taxon>Bacteria</taxon>
        <taxon>Bacillati</taxon>
        <taxon>Bacillota</taxon>
        <taxon>Negativicutes</taxon>
        <taxon>Selenomonadales</taxon>
        <taxon>Selenomonadaceae</taxon>
        <taxon>Megamonas</taxon>
    </lineage>
</organism>
<dbReference type="InterPro" id="IPR001708">
    <property type="entry name" value="YidC/ALB3/OXA1/COX18"/>
</dbReference>
<comment type="similarity">
    <text evidence="9">Belongs to the OXA1/ALB3/YidC family.</text>
</comment>
<dbReference type="GO" id="GO:0051205">
    <property type="term" value="P:protein insertion into membrane"/>
    <property type="evidence" value="ECO:0007669"/>
    <property type="project" value="TreeGrafter"/>
</dbReference>
<dbReference type="Proteomes" id="UP000255234">
    <property type="component" value="Unassembled WGS sequence"/>
</dbReference>
<feature type="transmembrane region" description="Helical" evidence="10">
    <location>
        <begin position="179"/>
        <end position="202"/>
    </location>
</feature>
<protein>
    <submittedName>
        <fullName evidence="12">Oxa1Ec</fullName>
    </submittedName>
</protein>
<keyword evidence="7 10" id="KW-0472">Membrane</keyword>
<dbReference type="CDD" id="cd20070">
    <property type="entry name" value="5TM_YidC_Alb3"/>
    <property type="match status" value="1"/>
</dbReference>
<dbReference type="GeneID" id="62779877"/>
<evidence type="ECO:0000313" key="12">
    <source>
        <dbReference type="EMBL" id="STY72384.1"/>
    </source>
</evidence>
<name>A0A378NVH8_9FIRM</name>
<feature type="transmembrane region" description="Helical" evidence="10">
    <location>
        <begin position="100"/>
        <end position="121"/>
    </location>
</feature>
<dbReference type="RefSeq" id="WP_008539236.1">
    <property type="nucleotide sequence ID" value="NZ_UGPP01000001.1"/>
</dbReference>
<evidence type="ECO:0000256" key="10">
    <source>
        <dbReference type="SAM" id="Phobius"/>
    </source>
</evidence>
<dbReference type="InterPro" id="IPR047196">
    <property type="entry name" value="YidC_ALB_C"/>
</dbReference>
<reference evidence="12 13" key="1">
    <citation type="submission" date="2018-06" db="EMBL/GenBank/DDBJ databases">
        <authorList>
            <consortium name="Pathogen Informatics"/>
            <person name="Doyle S."/>
        </authorList>
    </citation>
    <scope>NUCLEOTIDE SEQUENCE [LARGE SCALE GENOMIC DNA]</scope>
    <source>
        <strain evidence="12 13">NCTC10571</strain>
    </source>
</reference>
<dbReference type="PANTHER" id="PTHR12428">
    <property type="entry name" value="OXA1"/>
    <property type="match status" value="1"/>
</dbReference>
<feature type="transmembrane region" description="Helical" evidence="10">
    <location>
        <begin position="34"/>
        <end position="54"/>
    </location>
</feature>
<evidence type="ECO:0000256" key="9">
    <source>
        <dbReference type="RuleBase" id="RU003945"/>
    </source>
</evidence>
<keyword evidence="5" id="KW-0653">Protein transport</keyword>
<evidence type="ECO:0000256" key="1">
    <source>
        <dbReference type="ARBA" id="ARBA00004651"/>
    </source>
</evidence>
<evidence type="ECO:0000256" key="5">
    <source>
        <dbReference type="ARBA" id="ARBA00022927"/>
    </source>
</evidence>
<dbReference type="Pfam" id="PF02096">
    <property type="entry name" value="60KD_IMP"/>
    <property type="match status" value="1"/>
</dbReference>
<evidence type="ECO:0000313" key="13">
    <source>
        <dbReference type="Proteomes" id="UP000255234"/>
    </source>
</evidence>
<sequence length="226" mass="25731">MDFISSIFNPIVQLLEFILGIFHDFLSTVGLESYGVAIIVLTIIIKMAFYPLTVKQVKSMKAMQELQPKMKKLQDKFKNDPKRLQQEMGMLYKNAGVNPLAGCLPLLAQMPILMAMFYALQSIDYGGDPTFLWIMNLSNPDPYYILPVLSAISTYVVQKQTSSASSSPQMQMQMKIMSVVMPLFIGWISCNFAAGLVIYWIVNNIMQILQQWWMYRHEDTSAKKGS</sequence>
<keyword evidence="2" id="KW-0813">Transport</keyword>
<evidence type="ECO:0000259" key="11">
    <source>
        <dbReference type="Pfam" id="PF02096"/>
    </source>
</evidence>
<comment type="subcellular location">
    <subcellularLocation>
        <location evidence="1">Cell membrane</location>
        <topology evidence="1">Multi-pass membrane protein</topology>
    </subcellularLocation>
    <subcellularLocation>
        <location evidence="9">Membrane</location>
        <topology evidence="9">Multi-pass membrane protein</topology>
    </subcellularLocation>
</comment>
<keyword evidence="8" id="KW-0143">Chaperone</keyword>
<dbReference type="STRING" id="1122216.GCA_000423385_00068"/>
<keyword evidence="6 10" id="KW-1133">Transmembrane helix</keyword>
<dbReference type="GO" id="GO:0032977">
    <property type="term" value="F:membrane insertase activity"/>
    <property type="evidence" value="ECO:0007669"/>
    <property type="project" value="InterPro"/>
</dbReference>
<feature type="domain" description="Membrane insertase YidC/Oxa/ALB C-terminal" evidence="11">
    <location>
        <begin position="34"/>
        <end position="216"/>
    </location>
</feature>
<dbReference type="NCBIfam" id="TIGR03592">
    <property type="entry name" value="yidC_oxa1_cterm"/>
    <property type="match status" value="1"/>
</dbReference>
<keyword evidence="3" id="KW-1003">Cell membrane</keyword>
<evidence type="ECO:0000256" key="2">
    <source>
        <dbReference type="ARBA" id="ARBA00022448"/>
    </source>
</evidence>
<evidence type="ECO:0000256" key="7">
    <source>
        <dbReference type="ARBA" id="ARBA00023136"/>
    </source>
</evidence>